<keyword evidence="3 9" id="KW-0813">Transport</keyword>
<dbReference type="NCBIfam" id="TIGR01726">
    <property type="entry name" value="HEQRo_perm_3TM"/>
    <property type="match status" value="1"/>
</dbReference>
<evidence type="ECO:0000256" key="8">
    <source>
        <dbReference type="ARBA" id="ARBA00023136"/>
    </source>
</evidence>
<dbReference type="RefSeq" id="WP_145340280.1">
    <property type="nucleotide sequence ID" value="NZ_SMLY01000087.1"/>
</dbReference>
<feature type="transmembrane region" description="Helical" evidence="9">
    <location>
        <begin position="274"/>
        <end position="293"/>
    </location>
</feature>
<keyword evidence="12" id="KW-1185">Reference proteome</keyword>
<dbReference type="InterPro" id="IPR043429">
    <property type="entry name" value="ArtM/GltK/GlnP/TcyL/YhdX-like"/>
</dbReference>
<feature type="domain" description="ABC transmembrane type-1" evidence="10">
    <location>
        <begin position="92"/>
        <end position="393"/>
    </location>
</feature>
<evidence type="ECO:0000256" key="6">
    <source>
        <dbReference type="ARBA" id="ARBA00022970"/>
    </source>
</evidence>
<dbReference type="OrthoDB" id="9808531at2"/>
<comment type="subcellular location">
    <subcellularLocation>
        <location evidence="1">Cell inner membrane</location>
        <topology evidence="1">Multi-pass membrane protein</topology>
    </subcellularLocation>
    <subcellularLocation>
        <location evidence="9">Cell membrane</location>
        <topology evidence="9">Multi-pass membrane protein</topology>
    </subcellularLocation>
</comment>
<dbReference type="Pfam" id="PF00528">
    <property type="entry name" value="BPD_transp_1"/>
    <property type="match status" value="1"/>
</dbReference>
<feature type="transmembrane region" description="Helical" evidence="9">
    <location>
        <begin position="88"/>
        <end position="116"/>
    </location>
</feature>
<dbReference type="PANTHER" id="PTHR30614">
    <property type="entry name" value="MEMBRANE COMPONENT OF AMINO ACID ABC TRANSPORTER"/>
    <property type="match status" value="1"/>
</dbReference>
<dbReference type="CDD" id="cd06261">
    <property type="entry name" value="TM_PBP2"/>
    <property type="match status" value="1"/>
</dbReference>
<dbReference type="SUPFAM" id="SSF161098">
    <property type="entry name" value="MetI-like"/>
    <property type="match status" value="2"/>
</dbReference>
<dbReference type="PROSITE" id="PS50928">
    <property type="entry name" value="ABC_TM1"/>
    <property type="match status" value="1"/>
</dbReference>
<reference evidence="11 12" key="1">
    <citation type="submission" date="2019-07" db="EMBL/GenBank/DDBJ databases">
        <title>Genomic Encyclopedia of Archaeal and Bacterial Type Strains, Phase II (KMG-II): from individual species to whole genera.</title>
        <authorList>
            <person name="Goeker M."/>
        </authorList>
    </citation>
    <scope>NUCLEOTIDE SEQUENCE [LARGE SCALE GENOMIC DNA]</scope>
    <source>
        <strain evidence="11 12">ATCC BAA-252</strain>
    </source>
</reference>
<feature type="transmembrane region" description="Helical" evidence="9">
    <location>
        <begin position="219"/>
        <end position="239"/>
    </location>
</feature>
<evidence type="ECO:0000313" key="11">
    <source>
        <dbReference type="EMBL" id="TWI92736.1"/>
    </source>
</evidence>
<feature type="transmembrane region" description="Helical" evidence="9">
    <location>
        <begin position="347"/>
        <end position="365"/>
    </location>
</feature>
<evidence type="ECO:0000259" key="10">
    <source>
        <dbReference type="PROSITE" id="PS50928"/>
    </source>
</evidence>
<keyword evidence="7 9" id="KW-1133">Transmembrane helix</keyword>
<dbReference type="Gene3D" id="1.10.3720.10">
    <property type="entry name" value="MetI-like"/>
    <property type="match status" value="2"/>
</dbReference>
<dbReference type="GO" id="GO:0006865">
    <property type="term" value="P:amino acid transport"/>
    <property type="evidence" value="ECO:0007669"/>
    <property type="project" value="UniProtKB-KW"/>
</dbReference>
<dbReference type="GO" id="GO:0022857">
    <property type="term" value="F:transmembrane transporter activity"/>
    <property type="evidence" value="ECO:0007669"/>
    <property type="project" value="InterPro"/>
</dbReference>
<proteinExistence type="inferred from homology"/>
<feature type="transmembrane region" description="Helical" evidence="9">
    <location>
        <begin position="56"/>
        <end position="76"/>
    </location>
</feature>
<feature type="transmembrane region" description="Helical" evidence="9">
    <location>
        <begin position="189"/>
        <end position="207"/>
    </location>
</feature>
<sequence length="405" mass="44365">MAVQEQDSAGAPARASLVNDPKVRSLFYQVILVAGLVALGYFIVTNTIANLERQNIASGWGFLENTAGFGIIQSLIPYAETSTYGTAIMVGFFNTLMVAVVGIFFATIIGFVVGIARLSNNWVISKLAYWYVELIRNVPLLLQIFFWYFAVLRAVPGKRDKWSFGFDTFHLNITGLYGPKPIWETGSAFIVYAFILAIVLSVVIAKWAKKRQDATGQQFPVFLTAIGLIVGLPVITYFVTGMPVYLEHPNYVEKGPILRRGFELGVGAKLIPEFLALTAALAIYTAAFIAEIVRAGIQAVSHGQTEAARALGIRNGPTLRLVIIPQAMRVIIPPLTSQYLNLTKNSSLAVAIAFPDLVSVGGTVLNQTGQAIEIIAIWMAVYLSLSLITSAFMNWYNQRMALVER</sequence>
<dbReference type="InterPro" id="IPR010065">
    <property type="entry name" value="AA_ABC_transptr_permease_3TM"/>
</dbReference>
<comment type="similarity">
    <text evidence="2">Belongs to the binding-protein-dependent transport system permease family. HisMQ subfamily.</text>
</comment>
<keyword evidence="8 9" id="KW-0472">Membrane</keyword>
<keyword evidence="4" id="KW-1003">Cell membrane</keyword>
<feature type="transmembrane region" description="Helical" evidence="9">
    <location>
        <begin position="371"/>
        <end position="396"/>
    </location>
</feature>
<evidence type="ECO:0000256" key="2">
    <source>
        <dbReference type="ARBA" id="ARBA00010072"/>
    </source>
</evidence>
<accession>A0A562TIK5</accession>
<feature type="transmembrane region" description="Helical" evidence="9">
    <location>
        <begin position="128"/>
        <end position="150"/>
    </location>
</feature>
<feature type="transmembrane region" description="Helical" evidence="9">
    <location>
        <begin position="26"/>
        <end position="44"/>
    </location>
</feature>
<dbReference type="InterPro" id="IPR000515">
    <property type="entry name" value="MetI-like"/>
</dbReference>
<dbReference type="PANTHER" id="PTHR30614:SF37">
    <property type="entry name" value="AMINO-ACID ABC TRANSPORTER PERMEASE PROTEIN YHDX-RELATED"/>
    <property type="match status" value="1"/>
</dbReference>
<keyword evidence="6" id="KW-0029">Amino-acid transport</keyword>
<dbReference type="EMBL" id="VLLF01000001">
    <property type="protein sequence ID" value="TWI92736.1"/>
    <property type="molecule type" value="Genomic_DNA"/>
</dbReference>
<organism evidence="11 12">
    <name type="scientific">Roseibium hamelinense</name>
    <dbReference type="NCBI Taxonomy" id="150831"/>
    <lineage>
        <taxon>Bacteria</taxon>
        <taxon>Pseudomonadati</taxon>
        <taxon>Pseudomonadota</taxon>
        <taxon>Alphaproteobacteria</taxon>
        <taxon>Hyphomicrobiales</taxon>
        <taxon>Stappiaceae</taxon>
        <taxon>Roseibium</taxon>
    </lineage>
</organism>
<keyword evidence="5 9" id="KW-0812">Transmembrane</keyword>
<dbReference type="InterPro" id="IPR035906">
    <property type="entry name" value="MetI-like_sf"/>
</dbReference>
<evidence type="ECO:0000313" key="12">
    <source>
        <dbReference type="Proteomes" id="UP000320593"/>
    </source>
</evidence>
<dbReference type="GO" id="GO:0043190">
    <property type="term" value="C:ATP-binding cassette (ABC) transporter complex"/>
    <property type="evidence" value="ECO:0007669"/>
    <property type="project" value="InterPro"/>
</dbReference>
<comment type="caution">
    <text evidence="11">The sequence shown here is derived from an EMBL/GenBank/DDBJ whole genome shotgun (WGS) entry which is preliminary data.</text>
</comment>
<evidence type="ECO:0000256" key="7">
    <source>
        <dbReference type="ARBA" id="ARBA00022989"/>
    </source>
</evidence>
<dbReference type="AlphaFoldDB" id="A0A562TIK5"/>
<evidence type="ECO:0000256" key="4">
    <source>
        <dbReference type="ARBA" id="ARBA00022475"/>
    </source>
</evidence>
<gene>
    <name evidence="11" type="ORF">JM93_00282</name>
</gene>
<evidence type="ECO:0000256" key="1">
    <source>
        <dbReference type="ARBA" id="ARBA00004429"/>
    </source>
</evidence>
<name>A0A562TIK5_9HYPH</name>
<protein>
    <submittedName>
        <fullName evidence="11">General L-amino acid ABC transporter membrane protein</fullName>
    </submittedName>
</protein>
<evidence type="ECO:0000256" key="9">
    <source>
        <dbReference type="RuleBase" id="RU363032"/>
    </source>
</evidence>
<evidence type="ECO:0000256" key="5">
    <source>
        <dbReference type="ARBA" id="ARBA00022692"/>
    </source>
</evidence>
<dbReference type="Proteomes" id="UP000320593">
    <property type="component" value="Unassembled WGS sequence"/>
</dbReference>
<evidence type="ECO:0000256" key="3">
    <source>
        <dbReference type="ARBA" id="ARBA00022448"/>
    </source>
</evidence>